<name>A0ABZ0SLY9_9MICO</name>
<protein>
    <submittedName>
        <fullName evidence="1">Uncharacterized protein</fullName>
    </submittedName>
</protein>
<proteinExistence type="predicted"/>
<keyword evidence="2" id="KW-1185">Reference proteome</keyword>
<sequence>MSTRITPASAAAATTARPALPSGVGERFTGFGVMGVAFDTGHYLALRAWTQTTIGDPYRSVWHRDPQGRWHMYVTAPPERSCPRYFSAAASYERVARIELTWTDAHRLRVRIPGTLEWDIALRATPATRTMSAMAGAMPAAARSSDPLLAAMGPMSRPMLRAGRMRLTGASPNRQHFQVVPLRVWSVASSTATLDGDDPGSTHPLDEQSRLGDFWMPQRGIFYVGEARFESFDPLRHLAPGLHADAV</sequence>
<reference evidence="1 2" key="1">
    <citation type="submission" date="2023-11" db="EMBL/GenBank/DDBJ databases">
        <title>Genome sequence of Microbacterium rhizosphaerae KACC 19337.</title>
        <authorList>
            <person name="Choi H."/>
            <person name="Kim S."/>
            <person name="Kim Y."/>
            <person name="Kwon S.-W."/>
            <person name="Heo J."/>
        </authorList>
    </citation>
    <scope>NUCLEOTIDE SEQUENCE [LARGE SCALE GENOMIC DNA]</scope>
    <source>
        <strain evidence="1 2">KACC 19337</strain>
    </source>
</reference>
<dbReference type="EMBL" id="CP139368">
    <property type="protein sequence ID" value="WPR90128.1"/>
    <property type="molecule type" value="Genomic_DNA"/>
</dbReference>
<evidence type="ECO:0000313" key="1">
    <source>
        <dbReference type="EMBL" id="WPR90128.1"/>
    </source>
</evidence>
<evidence type="ECO:0000313" key="2">
    <source>
        <dbReference type="Proteomes" id="UP001323798"/>
    </source>
</evidence>
<accession>A0ABZ0SLY9</accession>
<gene>
    <name evidence="1" type="ORF">SM116_02245</name>
</gene>
<dbReference type="Proteomes" id="UP001323798">
    <property type="component" value="Chromosome"/>
</dbReference>
<organism evidence="1 2">
    <name type="scientific">Microbacterium rhizosphaerae</name>
    <dbReference type="NCBI Taxonomy" id="1678237"/>
    <lineage>
        <taxon>Bacteria</taxon>
        <taxon>Bacillati</taxon>
        <taxon>Actinomycetota</taxon>
        <taxon>Actinomycetes</taxon>
        <taxon>Micrococcales</taxon>
        <taxon>Microbacteriaceae</taxon>
        <taxon>Microbacterium</taxon>
    </lineage>
</organism>
<dbReference type="RefSeq" id="WP_320942841.1">
    <property type="nucleotide sequence ID" value="NZ_BAABEU010000003.1"/>
</dbReference>